<dbReference type="PANTHER" id="PTHR30036">
    <property type="entry name" value="D-XYLOSE-BINDING PERIPLASMIC PROTEIN"/>
    <property type="match status" value="1"/>
</dbReference>
<evidence type="ECO:0000256" key="1">
    <source>
        <dbReference type="ARBA" id="ARBA00004196"/>
    </source>
</evidence>
<protein>
    <submittedName>
        <fullName evidence="5">Substrate-binding domain-containing protein</fullName>
    </submittedName>
</protein>
<dbReference type="PANTHER" id="PTHR30036:SF7">
    <property type="entry name" value="ABC TRANSPORTER PERIPLASMIC-BINDING PROTEIN YPHF"/>
    <property type="match status" value="1"/>
</dbReference>
<dbReference type="Gene3D" id="3.40.50.2300">
    <property type="match status" value="2"/>
</dbReference>
<keyword evidence="3" id="KW-0812">Transmembrane</keyword>
<dbReference type="InterPro" id="IPR028082">
    <property type="entry name" value="Peripla_BP_I"/>
</dbReference>
<sequence>MKYIIQALEFAIVTALIILSIITFNKINQAALFEKETFSEEKYHYAVITDDISSYAYERFIGGVDAAIKELDSVYEVYEVGDDSLEDVIEMVVITQVDGVILRLSNNAIASEEIDKCKAGGIDIITVGNDAPDSLRDVYIGTNKYNLGRHAATLAIKAVDGPKNIGVILGSEYIDEESIATNNFINGIQDIVTKNDNLNLSIIKYSNSIRAELLMDDILKEDSPINVLICTDPVDVNRIIRVLVDRNKVGDIKIVASGDTAEIKDGIEKRLITASIVEDYEEIGNMSVYFLNRVIQGEGVSTYVNVPFETLEQRNLGIE</sequence>
<proteinExistence type="inferred from homology"/>
<name>A0ABT6NA26_9FIRM</name>
<keyword evidence="3" id="KW-0472">Membrane</keyword>
<comment type="subcellular location">
    <subcellularLocation>
        <location evidence="1">Cell envelope</location>
    </subcellularLocation>
</comment>
<feature type="transmembrane region" description="Helical" evidence="3">
    <location>
        <begin position="7"/>
        <end position="24"/>
    </location>
</feature>
<keyword evidence="6" id="KW-1185">Reference proteome</keyword>
<comment type="similarity">
    <text evidence="2">Belongs to the bacterial solute-binding protein 2 family.</text>
</comment>
<gene>
    <name evidence="5" type="ORF">QE109_03840</name>
</gene>
<dbReference type="SUPFAM" id="SSF53822">
    <property type="entry name" value="Periplasmic binding protein-like I"/>
    <property type="match status" value="1"/>
</dbReference>
<evidence type="ECO:0000313" key="5">
    <source>
        <dbReference type="EMBL" id="MDH8677264.1"/>
    </source>
</evidence>
<evidence type="ECO:0000259" key="4">
    <source>
        <dbReference type="Pfam" id="PF13407"/>
    </source>
</evidence>
<evidence type="ECO:0000256" key="2">
    <source>
        <dbReference type="ARBA" id="ARBA00007639"/>
    </source>
</evidence>
<feature type="domain" description="Periplasmic binding protein" evidence="4">
    <location>
        <begin position="46"/>
        <end position="298"/>
    </location>
</feature>
<keyword evidence="3" id="KW-1133">Transmembrane helix</keyword>
<dbReference type="Pfam" id="PF13407">
    <property type="entry name" value="Peripla_BP_4"/>
    <property type="match status" value="1"/>
</dbReference>
<comment type="caution">
    <text evidence="5">The sequence shown here is derived from an EMBL/GenBank/DDBJ whole genome shotgun (WGS) entry which is preliminary data.</text>
</comment>
<reference evidence="5 6" key="1">
    <citation type="submission" date="2023-04" db="EMBL/GenBank/DDBJ databases">
        <title>Fusibacter bizertensis strain WBS, isolated from littoral bottom sediments of the Arctic seas - biochemical and genomic analysis.</title>
        <authorList>
            <person name="Brioukhanov A.L."/>
        </authorList>
    </citation>
    <scope>NUCLEOTIDE SEQUENCE [LARGE SCALE GENOMIC DNA]</scope>
    <source>
        <strain evidence="5 6">WBS</strain>
    </source>
</reference>
<dbReference type="InterPro" id="IPR025997">
    <property type="entry name" value="SBP_2_dom"/>
</dbReference>
<dbReference type="InterPro" id="IPR050555">
    <property type="entry name" value="Bact_Solute-Bind_Prot2"/>
</dbReference>
<dbReference type="RefSeq" id="WP_281093076.1">
    <property type="nucleotide sequence ID" value="NZ_JARYZI010000002.1"/>
</dbReference>
<dbReference type="Proteomes" id="UP001158045">
    <property type="component" value="Unassembled WGS sequence"/>
</dbReference>
<evidence type="ECO:0000313" key="6">
    <source>
        <dbReference type="Proteomes" id="UP001158045"/>
    </source>
</evidence>
<organism evidence="5 6">
    <name type="scientific">Fusibacter bizertensis</name>
    <dbReference type="NCBI Taxonomy" id="1488331"/>
    <lineage>
        <taxon>Bacteria</taxon>
        <taxon>Bacillati</taxon>
        <taxon>Bacillota</taxon>
        <taxon>Clostridia</taxon>
        <taxon>Eubacteriales</taxon>
        <taxon>Eubacteriales Family XII. Incertae Sedis</taxon>
        <taxon>Fusibacter</taxon>
    </lineage>
</organism>
<accession>A0ABT6NA26</accession>
<evidence type="ECO:0000256" key="3">
    <source>
        <dbReference type="SAM" id="Phobius"/>
    </source>
</evidence>
<dbReference type="EMBL" id="JARYZI010000002">
    <property type="protein sequence ID" value="MDH8677264.1"/>
    <property type="molecule type" value="Genomic_DNA"/>
</dbReference>